<sequence length="169" mass="18971">MAATMSPWPGYLPPCRGPWRSAAPPSLSSTPSGTSPRSTVLTCTCRRWVLGTWPPWSRTLASASRVSWQLWFYDGRWSRRTRSWRMPQPTSPSVPMIKLKMSNVTESTSWASPPRSNASDMSCRKLVNEELDRRGPDTYVNPAGFLPRFTGDVLAAVNENVLEDRPART</sequence>
<dbReference type="Proteomes" id="UP000053342">
    <property type="component" value="Unassembled WGS sequence"/>
</dbReference>
<organism evidence="1 2">
    <name type="scientific">Exophiala oligosperma</name>
    <dbReference type="NCBI Taxonomy" id="215243"/>
    <lineage>
        <taxon>Eukaryota</taxon>
        <taxon>Fungi</taxon>
        <taxon>Dikarya</taxon>
        <taxon>Ascomycota</taxon>
        <taxon>Pezizomycotina</taxon>
        <taxon>Eurotiomycetes</taxon>
        <taxon>Chaetothyriomycetidae</taxon>
        <taxon>Chaetothyriales</taxon>
        <taxon>Herpotrichiellaceae</taxon>
        <taxon>Exophiala</taxon>
    </lineage>
</organism>
<gene>
    <name evidence="1" type="ORF">PV06_03905</name>
</gene>
<evidence type="ECO:0000313" key="1">
    <source>
        <dbReference type="EMBL" id="KIW45519.1"/>
    </source>
</evidence>
<reference evidence="1 2" key="1">
    <citation type="submission" date="2015-01" db="EMBL/GenBank/DDBJ databases">
        <title>The Genome Sequence of Exophiala oligosperma CBS72588.</title>
        <authorList>
            <consortium name="The Broad Institute Genomics Platform"/>
            <person name="Cuomo C."/>
            <person name="de Hoog S."/>
            <person name="Gorbushina A."/>
            <person name="Stielow B."/>
            <person name="Teixiera M."/>
            <person name="Abouelleil A."/>
            <person name="Chapman S.B."/>
            <person name="Priest M."/>
            <person name="Young S.K."/>
            <person name="Wortman J."/>
            <person name="Nusbaum C."/>
            <person name="Birren B."/>
        </authorList>
    </citation>
    <scope>NUCLEOTIDE SEQUENCE [LARGE SCALE GENOMIC DNA]</scope>
    <source>
        <strain evidence="1 2">CBS 72588</strain>
    </source>
</reference>
<proteinExistence type="predicted"/>
<accession>A0A0D2EC63</accession>
<keyword evidence="2" id="KW-1185">Reference proteome</keyword>
<dbReference type="GeneID" id="27355979"/>
<protein>
    <submittedName>
        <fullName evidence="1">Uncharacterized protein</fullName>
    </submittedName>
</protein>
<evidence type="ECO:0000313" key="2">
    <source>
        <dbReference type="Proteomes" id="UP000053342"/>
    </source>
</evidence>
<dbReference type="VEuPathDB" id="FungiDB:PV06_03905"/>
<name>A0A0D2EC63_9EURO</name>
<dbReference type="HOGENOM" id="CLU_1578538_0_0_1"/>
<dbReference type="EMBL" id="KN847334">
    <property type="protein sequence ID" value="KIW45519.1"/>
    <property type="molecule type" value="Genomic_DNA"/>
</dbReference>
<dbReference type="AlphaFoldDB" id="A0A0D2EC63"/>
<dbReference type="RefSeq" id="XP_016265735.1">
    <property type="nucleotide sequence ID" value="XM_016404730.1"/>
</dbReference>